<dbReference type="AlphaFoldDB" id="A0A075JZV3"/>
<dbReference type="Proteomes" id="UP000027987">
    <property type="component" value="Chromosome"/>
</dbReference>
<dbReference type="KEGG" id="dja:HY57_10115"/>
<sequence>MRQLLLSVSLGALLLAAPLASRAAVETGNGDLFVNASLGSAHSDVSGLTKQDDFGYGVNVGYRWNDTWGVEAGYVDLGKPEAKGYPVYNNTYNLKLHVTGWTLGVNGKLNLAEHWFLSARLGAFFSNTKLTVEGYSNDFSANDTNLYVGVGAGYNFSRNLSVGINFDRYEAKAKGILTNTNNPYLLSGTVEYRFGL</sequence>
<gene>
    <name evidence="4" type="ORF">HY57_10115</name>
</gene>
<dbReference type="SUPFAM" id="SSF56925">
    <property type="entry name" value="OMPA-like"/>
    <property type="match status" value="1"/>
</dbReference>
<dbReference type="PATRIC" id="fig|1217721.7.peg.2093"/>
<dbReference type="OrthoDB" id="5735897at2"/>
<keyword evidence="5" id="KW-1185">Reference proteome</keyword>
<dbReference type="EMBL" id="CP008884">
    <property type="protein sequence ID" value="AIF47596.1"/>
    <property type="molecule type" value="Genomic_DNA"/>
</dbReference>
<feature type="domain" description="Outer membrane protein beta-barrel" evidence="3">
    <location>
        <begin position="13"/>
        <end position="194"/>
    </location>
</feature>
<dbReference type="Pfam" id="PF13505">
    <property type="entry name" value="OMP_b-brl"/>
    <property type="match status" value="1"/>
</dbReference>
<evidence type="ECO:0000313" key="4">
    <source>
        <dbReference type="EMBL" id="AIF47596.1"/>
    </source>
</evidence>
<dbReference type="InterPro" id="IPR011250">
    <property type="entry name" value="OMP/PagP_B-barrel"/>
</dbReference>
<dbReference type="RefSeq" id="WP_019465109.1">
    <property type="nucleotide sequence ID" value="NZ_ALOY01000148.1"/>
</dbReference>
<reference evidence="4 5" key="1">
    <citation type="submission" date="2014-07" db="EMBL/GenBank/DDBJ databases">
        <title>Complete Genome Sequence of Dyella japonica Strain A8 Isolated from Malaysian Tropical Soil.</title>
        <authorList>
            <person name="Hui R.K.H."/>
            <person name="Chen J.-W."/>
            <person name="Chan K.-G."/>
            <person name="Leung F.C.C."/>
        </authorList>
    </citation>
    <scope>NUCLEOTIDE SEQUENCE [LARGE SCALE GENOMIC DNA]</scope>
    <source>
        <strain evidence="4 5">A8</strain>
    </source>
</reference>
<feature type="chain" id="PRO_5001707476" description="Outer membrane protein beta-barrel domain-containing protein" evidence="2">
    <location>
        <begin position="24"/>
        <end position="196"/>
    </location>
</feature>
<dbReference type="HOGENOM" id="CLU_105356_0_0_6"/>
<proteinExistence type="predicted"/>
<protein>
    <recommendedName>
        <fullName evidence="3">Outer membrane protein beta-barrel domain-containing protein</fullName>
    </recommendedName>
</protein>
<evidence type="ECO:0000313" key="5">
    <source>
        <dbReference type="Proteomes" id="UP000027987"/>
    </source>
</evidence>
<name>A0A075JZV3_9GAMM</name>
<dbReference type="Gene3D" id="2.40.160.20">
    <property type="match status" value="1"/>
</dbReference>
<keyword evidence="1 2" id="KW-0732">Signal</keyword>
<evidence type="ECO:0000259" key="3">
    <source>
        <dbReference type="Pfam" id="PF13505"/>
    </source>
</evidence>
<evidence type="ECO:0000256" key="1">
    <source>
        <dbReference type="ARBA" id="ARBA00022729"/>
    </source>
</evidence>
<feature type="signal peptide" evidence="2">
    <location>
        <begin position="1"/>
        <end position="23"/>
    </location>
</feature>
<evidence type="ECO:0000256" key="2">
    <source>
        <dbReference type="SAM" id="SignalP"/>
    </source>
</evidence>
<organism evidence="4 5">
    <name type="scientific">Dyella japonica A8</name>
    <dbReference type="NCBI Taxonomy" id="1217721"/>
    <lineage>
        <taxon>Bacteria</taxon>
        <taxon>Pseudomonadati</taxon>
        <taxon>Pseudomonadota</taxon>
        <taxon>Gammaproteobacteria</taxon>
        <taxon>Lysobacterales</taxon>
        <taxon>Rhodanobacteraceae</taxon>
        <taxon>Dyella</taxon>
    </lineage>
</organism>
<dbReference type="InterPro" id="IPR027385">
    <property type="entry name" value="Beta-barrel_OMP"/>
</dbReference>
<accession>A0A075JZV3</accession>